<gene>
    <name evidence="7" type="ORF">PENDEC_c003G01051</name>
</gene>
<dbReference type="Pfam" id="PF01596">
    <property type="entry name" value="Methyltransf_3"/>
    <property type="match status" value="1"/>
</dbReference>
<dbReference type="InterPro" id="IPR002935">
    <property type="entry name" value="SAM_O-MeTrfase"/>
</dbReference>
<keyword evidence="5" id="KW-0128">Catecholamine metabolism</keyword>
<evidence type="ECO:0000256" key="1">
    <source>
        <dbReference type="ARBA" id="ARBA00012880"/>
    </source>
</evidence>
<dbReference type="PANTHER" id="PTHR43836:SF2">
    <property type="entry name" value="CATECHOL O-METHYLTRANSFERASE 1-RELATED"/>
    <property type="match status" value="1"/>
</dbReference>
<dbReference type="PROSITE" id="PS51682">
    <property type="entry name" value="SAM_OMT_I"/>
    <property type="match status" value="1"/>
</dbReference>
<protein>
    <recommendedName>
        <fullName evidence="1">catechol O-methyltransferase</fullName>
        <ecNumber evidence="1">2.1.1.6</ecNumber>
    </recommendedName>
</protein>
<reference evidence="8" key="1">
    <citation type="journal article" date="2017" name="Nat. Microbiol.">
        <title>Global analysis of biosynthetic gene clusters reveals vast potential of secondary metabolite production in Penicillium species.</title>
        <authorList>
            <person name="Nielsen J.C."/>
            <person name="Grijseels S."/>
            <person name="Prigent S."/>
            <person name="Ji B."/>
            <person name="Dainat J."/>
            <person name="Nielsen K.F."/>
            <person name="Frisvad J.C."/>
            <person name="Workman M."/>
            <person name="Nielsen J."/>
        </authorList>
    </citation>
    <scope>NUCLEOTIDE SEQUENCE [LARGE SCALE GENOMIC DNA]</scope>
    <source>
        <strain evidence="8">IBT 11843</strain>
    </source>
</reference>
<proteinExistence type="inferred from homology"/>
<dbReference type="EMBL" id="MDYL01000003">
    <property type="protein sequence ID" value="OQD76898.1"/>
    <property type="molecule type" value="Genomic_DNA"/>
</dbReference>
<sequence>MSNRPNAPPTHGLGEKTFALDGREVDLLHYIYSRPDIKQLRGNPQKVVSAIDDYHSKFNVLMNVGAAKGSFVTNLITKRRPSVMIELGGYVGYSAILFGEAIKANGGKQFLSIEKNPEMAAVANQLVDLAGLRDIVRIIVGASDEVLQELVHDRKEITQVEMIFIDHWQALYRPDLWLLEELGVLIPGTSAVVADNVIMPGAPEYLEWVQATTEQKRELVKKLDLGLLTPNPNLVYETTVSEFATAFGKDGVAVTRVIGKENV</sequence>
<name>A0A1V6PIL2_PENDC</name>
<dbReference type="OMA" id="VEITRCV"/>
<evidence type="ECO:0000256" key="2">
    <source>
        <dbReference type="ARBA" id="ARBA00022603"/>
    </source>
</evidence>
<keyword evidence="3" id="KW-0808">Transferase</keyword>
<keyword evidence="4" id="KW-0949">S-adenosyl-L-methionine</keyword>
<dbReference type="InterPro" id="IPR029063">
    <property type="entry name" value="SAM-dependent_MTases_sf"/>
</dbReference>
<dbReference type="SUPFAM" id="SSF53335">
    <property type="entry name" value="S-adenosyl-L-methionine-dependent methyltransferases"/>
    <property type="match status" value="1"/>
</dbReference>
<comment type="similarity">
    <text evidence="6">Belongs to the class I-like SAM-binding methyltransferase superfamily. Cation-dependent O-methyltransferase family.</text>
</comment>
<dbReference type="STRING" id="69771.A0A1V6PIL2"/>
<dbReference type="GO" id="GO:0008171">
    <property type="term" value="F:O-methyltransferase activity"/>
    <property type="evidence" value="ECO:0007669"/>
    <property type="project" value="InterPro"/>
</dbReference>
<evidence type="ECO:0000256" key="6">
    <source>
        <dbReference type="ARBA" id="ARBA00023453"/>
    </source>
</evidence>
<evidence type="ECO:0000313" key="8">
    <source>
        <dbReference type="Proteomes" id="UP000191522"/>
    </source>
</evidence>
<dbReference type="AlphaFoldDB" id="A0A1V6PIL2"/>
<dbReference type="GO" id="GO:0006584">
    <property type="term" value="P:catecholamine metabolic process"/>
    <property type="evidence" value="ECO:0007669"/>
    <property type="project" value="UniProtKB-KW"/>
</dbReference>
<dbReference type="Gene3D" id="3.40.50.150">
    <property type="entry name" value="Vaccinia Virus protein VP39"/>
    <property type="match status" value="1"/>
</dbReference>
<accession>A0A1V6PIL2</accession>
<evidence type="ECO:0000256" key="4">
    <source>
        <dbReference type="ARBA" id="ARBA00022691"/>
    </source>
</evidence>
<comment type="caution">
    <text evidence="7">The sequence shown here is derived from an EMBL/GenBank/DDBJ whole genome shotgun (WGS) entry which is preliminary data.</text>
</comment>
<dbReference type="Proteomes" id="UP000191522">
    <property type="component" value="Unassembled WGS sequence"/>
</dbReference>
<evidence type="ECO:0000256" key="5">
    <source>
        <dbReference type="ARBA" id="ARBA00022939"/>
    </source>
</evidence>
<organism evidence="7 8">
    <name type="scientific">Penicillium decumbens</name>
    <dbReference type="NCBI Taxonomy" id="69771"/>
    <lineage>
        <taxon>Eukaryota</taxon>
        <taxon>Fungi</taxon>
        <taxon>Dikarya</taxon>
        <taxon>Ascomycota</taxon>
        <taxon>Pezizomycotina</taxon>
        <taxon>Eurotiomycetes</taxon>
        <taxon>Eurotiomycetidae</taxon>
        <taxon>Eurotiales</taxon>
        <taxon>Aspergillaceae</taxon>
        <taxon>Penicillium</taxon>
    </lineage>
</organism>
<dbReference type="PANTHER" id="PTHR43836">
    <property type="entry name" value="CATECHOL O-METHYLTRANSFERASE 1-RELATED"/>
    <property type="match status" value="1"/>
</dbReference>
<evidence type="ECO:0000313" key="7">
    <source>
        <dbReference type="EMBL" id="OQD76898.1"/>
    </source>
</evidence>
<dbReference type="GO" id="GO:0032259">
    <property type="term" value="P:methylation"/>
    <property type="evidence" value="ECO:0007669"/>
    <property type="project" value="UniProtKB-KW"/>
</dbReference>
<keyword evidence="2" id="KW-0489">Methyltransferase</keyword>
<keyword evidence="8" id="KW-1185">Reference proteome</keyword>
<dbReference type="EC" id="2.1.1.6" evidence="1"/>
<evidence type="ECO:0000256" key="3">
    <source>
        <dbReference type="ARBA" id="ARBA00022679"/>
    </source>
</evidence>
<dbReference type="OrthoDB" id="186626at2759"/>